<sequence>VIYHRLFNDRLPMIRQLIKNNRQNIMRIKIVYVEDISIQTEGHEYEVTQDTDGGGCINDNFPNCVSILLFLLGIKVKLISIKKSTKKGITMKAEIEVQVDDIPCVILLDWGSKFDEKSVSVETQNAKFFYDLQYGYFPAKSSLYHEYENFFLSWNLDTDESREVTILVTQLLGLINSNI</sequence>
<dbReference type="Gene3D" id="3.30.360.10">
    <property type="entry name" value="Dihydrodipicolinate Reductase, domain 2"/>
    <property type="match status" value="1"/>
</dbReference>
<reference evidence="1 2" key="1">
    <citation type="journal article" date="2013" name="ISME J.">
        <title>Multifactorial diversity sustains microbial community stability.</title>
        <authorList>
            <person name="Erkus O."/>
            <person name="de Jager V.C."/>
            <person name="Spus M."/>
            <person name="van Alen-Boerrigter I.J."/>
            <person name="van Rijswijck I.M."/>
            <person name="Hazelwood L."/>
            <person name="Janssen P.W."/>
            <person name="van Hijum S.A."/>
            <person name="Kleerebezem M."/>
            <person name="Smid E.J."/>
        </authorList>
    </citation>
    <scope>NUCLEOTIDE SEQUENCE [LARGE SCALE GENOMIC DNA]</scope>
    <source>
        <strain evidence="1 2">TIFN6</strain>
    </source>
</reference>
<gene>
    <name evidence="1" type="ORF">LLT6_10005</name>
</gene>
<dbReference type="EMBL" id="ATBB01000037">
    <property type="protein sequence ID" value="EQC58213.1"/>
    <property type="molecule type" value="Genomic_DNA"/>
</dbReference>
<protein>
    <submittedName>
        <fullName evidence="1">Uncharacterized protein</fullName>
    </submittedName>
</protein>
<feature type="non-terminal residue" evidence="1">
    <location>
        <position position="1"/>
    </location>
</feature>
<evidence type="ECO:0000313" key="1">
    <source>
        <dbReference type="EMBL" id="EQC58213.1"/>
    </source>
</evidence>
<comment type="caution">
    <text evidence="1">The sequence shown here is derived from an EMBL/GenBank/DDBJ whole genome shotgun (WGS) entry which is preliminary data.</text>
</comment>
<dbReference type="PATRIC" id="fig|1234876.3.peg.209"/>
<proteinExistence type="predicted"/>
<organism evidence="1 2">
    <name type="scientific">Lactococcus cremoris subsp. cremoris TIFN6</name>
    <dbReference type="NCBI Taxonomy" id="1234876"/>
    <lineage>
        <taxon>Bacteria</taxon>
        <taxon>Bacillati</taxon>
        <taxon>Bacillota</taxon>
        <taxon>Bacilli</taxon>
        <taxon>Lactobacillales</taxon>
        <taxon>Streptococcaceae</taxon>
        <taxon>Lactococcus</taxon>
        <taxon>Lactococcus cremoris subsp. cremoris</taxon>
    </lineage>
</organism>
<name>T0TRA0_LACLC</name>
<dbReference type="AlphaFoldDB" id="T0TRA0"/>
<evidence type="ECO:0000313" key="2">
    <source>
        <dbReference type="Proteomes" id="UP000015854"/>
    </source>
</evidence>
<accession>T0TRA0</accession>
<dbReference type="Proteomes" id="UP000015854">
    <property type="component" value="Unassembled WGS sequence"/>
</dbReference>